<comment type="caution">
    <text evidence="7">The sequence shown here is derived from an EMBL/GenBank/DDBJ whole genome shotgun (WGS) entry which is preliminary data.</text>
</comment>
<protein>
    <recommendedName>
        <fullName evidence="6">Fatty acid hydroxylase domain-containing protein</fullName>
    </recommendedName>
</protein>
<comment type="subcellular location">
    <subcellularLocation>
        <location evidence="1">Membrane</location>
    </subcellularLocation>
</comment>
<dbReference type="OrthoDB" id="408954at2759"/>
<dbReference type="PANTHER" id="PTHR11863">
    <property type="entry name" value="STEROL DESATURASE"/>
    <property type="match status" value="1"/>
</dbReference>
<evidence type="ECO:0000256" key="5">
    <source>
        <dbReference type="SAM" id="MobiDB-lite"/>
    </source>
</evidence>
<keyword evidence="3" id="KW-1133">Transmembrane helix</keyword>
<keyword evidence="2" id="KW-0812">Transmembrane</keyword>
<feature type="compositionally biased region" description="Basic and acidic residues" evidence="5">
    <location>
        <begin position="335"/>
        <end position="354"/>
    </location>
</feature>
<sequence>MLPFPTEVLDLLPSFAEAHNGTLLAAITPVAANPPFYHTTRQHIFDFISDRYLALAAPVVVYWVLSSVFHALDTLELPYFEARRIHESAETKSKNRAGLWQVIRAVLFQQVIQTAVGLIWVDSDEEILAHQVSVDHVAAMRFLAPRVADVVLLIVGPKYGVKMLESHGQELVNFVYWWGIPIVQMFAGFCIIDTWQYFLHRAMHTYPLLYRQFHSHHHRLYVPFAFGALYNHPVEGFLLDTLGAAIAELLTFMTVRQAILLFTLSTWKTVDDHCGYKLWWDPCQLLFANNADYHDIHHQAYGIKANFAQPFFTNWDYLLGTQMTRAQANARRARPAVDAKQAAKDERWPPLKDE</sequence>
<reference evidence="7 8" key="1">
    <citation type="journal article" date="2019" name="PLoS Genet.">
        <title>Convergent evolution of linked mating-type loci in basidiomycete fungi.</title>
        <authorList>
            <person name="Sun S."/>
            <person name="Coelho M.A."/>
            <person name="Heitman J."/>
            <person name="Nowrousian M."/>
        </authorList>
    </citation>
    <scope>NUCLEOTIDE SEQUENCE [LARGE SCALE GENOMIC DNA]</scope>
    <source>
        <strain evidence="7 8">CBS 4282</strain>
    </source>
</reference>
<dbReference type="GO" id="GO:0016020">
    <property type="term" value="C:membrane"/>
    <property type="evidence" value="ECO:0007669"/>
    <property type="project" value="UniProtKB-SubCell"/>
</dbReference>
<dbReference type="EMBL" id="QKWK01000009">
    <property type="protein sequence ID" value="TXT07264.1"/>
    <property type="molecule type" value="Genomic_DNA"/>
</dbReference>
<keyword evidence="8" id="KW-1185">Reference proteome</keyword>
<feature type="domain" description="Fatty acid hydroxylase" evidence="6">
    <location>
        <begin position="186"/>
        <end position="321"/>
    </location>
</feature>
<evidence type="ECO:0000256" key="4">
    <source>
        <dbReference type="ARBA" id="ARBA00023136"/>
    </source>
</evidence>
<proteinExistence type="predicted"/>
<dbReference type="InterPro" id="IPR006694">
    <property type="entry name" value="Fatty_acid_hydroxylase"/>
</dbReference>
<evidence type="ECO:0000256" key="1">
    <source>
        <dbReference type="ARBA" id="ARBA00004370"/>
    </source>
</evidence>
<keyword evidence="4" id="KW-0472">Membrane</keyword>
<gene>
    <name evidence="7" type="ORF">VHUM_03434</name>
</gene>
<evidence type="ECO:0000256" key="2">
    <source>
        <dbReference type="ARBA" id="ARBA00022692"/>
    </source>
</evidence>
<evidence type="ECO:0000313" key="8">
    <source>
        <dbReference type="Proteomes" id="UP000473826"/>
    </source>
</evidence>
<dbReference type="GO" id="GO:0016491">
    <property type="term" value="F:oxidoreductase activity"/>
    <property type="evidence" value="ECO:0007669"/>
    <property type="project" value="InterPro"/>
</dbReference>
<dbReference type="Pfam" id="PF04116">
    <property type="entry name" value="FA_hydroxylase"/>
    <property type="match status" value="1"/>
</dbReference>
<dbReference type="InterPro" id="IPR050307">
    <property type="entry name" value="Sterol_Desaturase_Related"/>
</dbReference>
<feature type="region of interest" description="Disordered" evidence="5">
    <location>
        <begin position="330"/>
        <end position="354"/>
    </location>
</feature>
<dbReference type="GO" id="GO:0005506">
    <property type="term" value="F:iron ion binding"/>
    <property type="evidence" value="ECO:0007669"/>
    <property type="project" value="InterPro"/>
</dbReference>
<accession>A0A7D8Z226</accession>
<organism evidence="7 8">
    <name type="scientific">Vanrija humicola</name>
    <name type="common">Yeast</name>
    <name type="synonym">Cryptococcus humicola</name>
    <dbReference type="NCBI Taxonomy" id="5417"/>
    <lineage>
        <taxon>Eukaryota</taxon>
        <taxon>Fungi</taxon>
        <taxon>Dikarya</taxon>
        <taxon>Basidiomycota</taxon>
        <taxon>Agaricomycotina</taxon>
        <taxon>Tremellomycetes</taxon>
        <taxon>Trichosporonales</taxon>
        <taxon>Trichosporonaceae</taxon>
        <taxon>Vanrija</taxon>
    </lineage>
</organism>
<evidence type="ECO:0000256" key="3">
    <source>
        <dbReference type="ARBA" id="ARBA00022989"/>
    </source>
</evidence>
<dbReference type="GO" id="GO:0008610">
    <property type="term" value="P:lipid biosynthetic process"/>
    <property type="evidence" value="ECO:0007669"/>
    <property type="project" value="InterPro"/>
</dbReference>
<dbReference type="Proteomes" id="UP000473826">
    <property type="component" value="Unassembled WGS sequence"/>
</dbReference>
<dbReference type="AlphaFoldDB" id="A0A7D8Z226"/>
<name>A0A7D8Z226_VANHU</name>
<evidence type="ECO:0000313" key="7">
    <source>
        <dbReference type="EMBL" id="TXT07264.1"/>
    </source>
</evidence>
<evidence type="ECO:0000259" key="6">
    <source>
        <dbReference type="Pfam" id="PF04116"/>
    </source>
</evidence>